<keyword evidence="4 7" id="KW-0812">Transmembrane</keyword>
<sequence length="418" mass="44328">MNFLQGLHGVVAVVLLCGLLFAEEAGVPLPFAPGEIVLLAAGLLIAAGGLDPYVFVPLAMVACFAGSVVGYSWARLVGERGLISLAQRLHQQRNLERVSKRVRSAGWLGVGLSRLIPGLRIYTTLVAGAVQVPRRTFIVAMIPSTIVWVGAFTALGTVVGIPVEHFFNRIEQLAVQGVILLVMGLGIFFAIRRTPPSTGAGLVRVPRVVRALIAAALDIGVIASIVTGLLALGRRLFGVGIGAGWLDVAVPLVVVSIIYVVTARRSAGATVGEALLQTSYISGRQLPRRPQEAWQAARALLSGSSDELRPTADLLRALADPDRLRLVRHLLDKPRTVDELAALTGTESFEVRHQLDRLLNAGVLIVRAEGDEALSQIRPDLVGPLLEFLSAARRPVRPAPAEEAALIAGVPETVAPDG</sequence>
<evidence type="ECO:0000313" key="11">
    <source>
        <dbReference type="Proteomes" id="UP000248724"/>
    </source>
</evidence>
<keyword evidence="6 7" id="KW-0472">Membrane</keyword>
<dbReference type="EMBL" id="JAEKNS010000124">
    <property type="protein sequence ID" value="MBJ7595569.1"/>
    <property type="molecule type" value="Genomic_DNA"/>
</dbReference>
<dbReference type="InterPro" id="IPR036390">
    <property type="entry name" value="WH_DNA-bd_sf"/>
</dbReference>
<gene>
    <name evidence="10" type="ORF">DLM65_04145</name>
    <name evidence="9" type="ORF">JF886_12055</name>
</gene>
<feature type="domain" description="HTH arsR-type" evidence="8">
    <location>
        <begin position="303"/>
        <end position="397"/>
    </location>
</feature>
<comment type="caution">
    <text evidence="10">The sequence shown here is derived from an EMBL/GenBank/DDBJ whole genome shotgun (WGS) entry which is preliminary data.</text>
</comment>
<evidence type="ECO:0000256" key="2">
    <source>
        <dbReference type="ARBA" id="ARBA00010792"/>
    </source>
</evidence>
<evidence type="ECO:0000256" key="5">
    <source>
        <dbReference type="ARBA" id="ARBA00022989"/>
    </source>
</evidence>
<organism evidence="10 11">
    <name type="scientific">Candidatus Aeolococcus gillhamiae</name>
    <dbReference type="NCBI Taxonomy" id="3127015"/>
    <lineage>
        <taxon>Bacteria</taxon>
        <taxon>Bacillati</taxon>
        <taxon>Candidatus Dormiibacterota</taxon>
        <taxon>Candidatus Dormibacteria</taxon>
        <taxon>Candidatus Aeolococcales</taxon>
        <taxon>Candidatus Aeolococcaceae</taxon>
        <taxon>Candidatus Aeolococcus</taxon>
    </lineage>
</organism>
<dbReference type="SUPFAM" id="SSF46785">
    <property type="entry name" value="Winged helix' DNA-binding domain"/>
    <property type="match status" value="1"/>
</dbReference>
<accession>A0A934JWX2</accession>
<keyword evidence="5 7" id="KW-1133">Transmembrane helix</keyword>
<protein>
    <submittedName>
        <fullName evidence="9">VTT domain-containing protein</fullName>
    </submittedName>
</protein>
<reference evidence="9 12" key="3">
    <citation type="submission" date="2020-10" db="EMBL/GenBank/DDBJ databases">
        <title>Ca. Dormibacterota MAGs.</title>
        <authorList>
            <person name="Montgomery K."/>
        </authorList>
    </citation>
    <scope>NUCLEOTIDE SEQUENCE [LARGE SCALE GENOMIC DNA]</scope>
    <source>
        <strain evidence="9">SC8812_S17_18</strain>
    </source>
</reference>
<comment type="subcellular location">
    <subcellularLocation>
        <location evidence="1">Cell membrane</location>
        <topology evidence="1">Multi-pass membrane protein</topology>
    </subcellularLocation>
</comment>
<dbReference type="PANTHER" id="PTHR42709:SF6">
    <property type="entry name" value="UNDECAPRENYL PHOSPHATE TRANSPORTER A"/>
    <property type="match status" value="1"/>
</dbReference>
<feature type="transmembrane region" description="Helical" evidence="7">
    <location>
        <begin position="173"/>
        <end position="191"/>
    </location>
</feature>
<dbReference type="Proteomes" id="UP000606991">
    <property type="component" value="Unassembled WGS sequence"/>
</dbReference>
<evidence type="ECO:0000256" key="4">
    <source>
        <dbReference type="ARBA" id="ARBA00022692"/>
    </source>
</evidence>
<evidence type="ECO:0000313" key="9">
    <source>
        <dbReference type="EMBL" id="MBJ7595569.1"/>
    </source>
</evidence>
<evidence type="ECO:0000256" key="1">
    <source>
        <dbReference type="ARBA" id="ARBA00004651"/>
    </source>
</evidence>
<name>A0A2W5ZE62_9BACT</name>
<evidence type="ECO:0000256" key="7">
    <source>
        <dbReference type="SAM" id="Phobius"/>
    </source>
</evidence>
<proteinExistence type="inferred from homology"/>
<dbReference type="Proteomes" id="UP000248724">
    <property type="component" value="Unassembled WGS sequence"/>
</dbReference>
<feature type="transmembrane region" description="Helical" evidence="7">
    <location>
        <begin position="239"/>
        <end position="261"/>
    </location>
</feature>
<evidence type="ECO:0000256" key="3">
    <source>
        <dbReference type="ARBA" id="ARBA00022475"/>
    </source>
</evidence>
<dbReference type="PANTHER" id="PTHR42709">
    <property type="entry name" value="ALKALINE PHOSPHATASE LIKE PROTEIN"/>
    <property type="match status" value="1"/>
</dbReference>
<feature type="transmembrane region" description="Helical" evidence="7">
    <location>
        <begin position="6"/>
        <end position="22"/>
    </location>
</feature>
<dbReference type="InterPro" id="IPR001845">
    <property type="entry name" value="HTH_ArsR_DNA-bd_dom"/>
</dbReference>
<reference evidence="10 11" key="1">
    <citation type="journal article" date="2017" name="Nature">
        <title>Atmospheric trace gases support primary production in Antarctic desert surface soil.</title>
        <authorList>
            <person name="Ji M."/>
            <person name="Greening C."/>
            <person name="Vanwonterghem I."/>
            <person name="Carere C.R."/>
            <person name="Bay S.K."/>
            <person name="Steen J.A."/>
            <person name="Montgomery K."/>
            <person name="Lines T."/>
            <person name="Beardall J."/>
            <person name="van Dorst J."/>
            <person name="Snape I."/>
            <person name="Stott M.B."/>
            <person name="Hugenholtz P."/>
            <person name="Ferrari B.C."/>
        </authorList>
    </citation>
    <scope>NUCLEOTIDE SEQUENCE [LARGE SCALE GENOMIC DNA]</scope>
    <source>
        <strain evidence="10">RRmetagenome_bin12</strain>
    </source>
</reference>
<dbReference type="InterPro" id="IPR036388">
    <property type="entry name" value="WH-like_DNA-bd_sf"/>
</dbReference>
<feature type="transmembrane region" description="Helical" evidence="7">
    <location>
        <begin position="53"/>
        <end position="74"/>
    </location>
</feature>
<evidence type="ECO:0000313" key="10">
    <source>
        <dbReference type="EMBL" id="PZR82267.1"/>
    </source>
</evidence>
<dbReference type="Gene3D" id="1.10.10.10">
    <property type="entry name" value="Winged helix-like DNA-binding domain superfamily/Winged helix DNA-binding domain"/>
    <property type="match status" value="1"/>
</dbReference>
<dbReference type="SMART" id="SM00418">
    <property type="entry name" value="HTH_ARSR"/>
    <property type="match status" value="1"/>
</dbReference>
<dbReference type="Pfam" id="PF09335">
    <property type="entry name" value="VTT_dom"/>
    <property type="match status" value="1"/>
</dbReference>
<feature type="transmembrane region" description="Helical" evidence="7">
    <location>
        <begin position="137"/>
        <end position="161"/>
    </location>
</feature>
<dbReference type="InterPro" id="IPR051311">
    <property type="entry name" value="DedA_domain"/>
</dbReference>
<dbReference type="GO" id="GO:0003700">
    <property type="term" value="F:DNA-binding transcription factor activity"/>
    <property type="evidence" value="ECO:0007669"/>
    <property type="project" value="InterPro"/>
</dbReference>
<dbReference type="RefSeq" id="WP_337312795.1">
    <property type="nucleotide sequence ID" value="NZ_JAEKNS010000124.1"/>
</dbReference>
<dbReference type="InterPro" id="IPR032816">
    <property type="entry name" value="VTT_dom"/>
</dbReference>
<evidence type="ECO:0000313" key="12">
    <source>
        <dbReference type="Proteomes" id="UP000606991"/>
    </source>
</evidence>
<dbReference type="PROSITE" id="PS50987">
    <property type="entry name" value="HTH_ARSR_2"/>
    <property type="match status" value="1"/>
</dbReference>
<evidence type="ECO:0000256" key="6">
    <source>
        <dbReference type="ARBA" id="ARBA00023136"/>
    </source>
</evidence>
<dbReference type="GO" id="GO:0005886">
    <property type="term" value="C:plasma membrane"/>
    <property type="evidence" value="ECO:0007669"/>
    <property type="project" value="UniProtKB-SubCell"/>
</dbReference>
<dbReference type="EMBL" id="QHBU01000077">
    <property type="protein sequence ID" value="PZR82267.1"/>
    <property type="molecule type" value="Genomic_DNA"/>
</dbReference>
<accession>A0A2W5ZE62</accession>
<dbReference type="InterPro" id="IPR011991">
    <property type="entry name" value="ArsR-like_HTH"/>
</dbReference>
<feature type="transmembrane region" description="Helical" evidence="7">
    <location>
        <begin position="211"/>
        <end position="232"/>
    </location>
</feature>
<reference evidence="10" key="2">
    <citation type="submission" date="2018-05" db="EMBL/GenBank/DDBJ databases">
        <authorList>
            <person name="Ferrari B."/>
        </authorList>
    </citation>
    <scope>NUCLEOTIDE SEQUENCE</scope>
    <source>
        <strain evidence="10">RRmetagenome_bin12</strain>
    </source>
</reference>
<dbReference type="Pfam" id="PF01022">
    <property type="entry name" value="HTH_5"/>
    <property type="match status" value="1"/>
</dbReference>
<dbReference type="CDD" id="cd00090">
    <property type="entry name" value="HTH_ARSR"/>
    <property type="match status" value="1"/>
</dbReference>
<evidence type="ECO:0000259" key="8">
    <source>
        <dbReference type="PROSITE" id="PS50987"/>
    </source>
</evidence>
<comment type="similarity">
    <text evidence="2">Belongs to the DedA family.</text>
</comment>
<keyword evidence="3" id="KW-1003">Cell membrane</keyword>
<dbReference type="AlphaFoldDB" id="A0A2W5ZE62"/>
<feature type="transmembrane region" description="Helical" evidence="7">
    <location>
        <begin position="29"/>
        <end position="47"/>
    </location>
</feature>